<dbReference type="AlphaFoldDB" id="A0AAE0Z350"/>
<dbReference type="SMART" id="SM00494">
    <property type="entry name" value="ChtBD2"/>
    <property type="match status" value="1"/>
</dbReference>
<accession>A0AAE0Z350</accession>
<dbReference type="SUPFAM" id="SSF57625">
    <property type="entry name" value="Invertebrate chitin-binding proteins"/>
    <property type="match status" value="1"/>
</dbReference>
<organism evidence="4 5">
    <name type="scientific">Elysia crispata</name>
    <name type="common">lettuce slug</name>
    <dbReference type="NCBI Taxonomy" id="231223"/>
    <lineage>
        <taxon>Eukaryota</taxon>
        <taxon>Metazoa</taxon>
        <taxon>Spiralia</taxon>
        <taxon>Lophotrochozoa</taxon>
        <taxon>Mollusca</taxon>
        <taxon>Gastropoda</taxon>
        <taxon>Heterobranchia</taxon>
        <taxon>Euthyneura</taxon>
        <taxon>Panpulmonata</taxon>
        <taxon>Sacoglossa</taxon>
        <taxon>Placobranchoidea</taxon>
        <taxon>Plakobranchidae</taxon>
        <taxon>Elysia</taxon>
    </lineage>
</organism>
<evidence type="ECO:0000313" key="5">
    <source>
        <dbReference type="Proteomes" id="UP001283361"/>
    </source>
</evidence>
<dbReference type="PROSITE" id="PS50940">
    <property type="entry name" value="CHIT_BIND_II"/>
    <property type="match status" value="1"/>
</dbReference>
<dbReference type="PANTHER" id="PTHR24020">
    <property type="entry name" value="COLLAGEN ALPHA"/>
    <property type="match status" value="1"/>
</dbReference>
<sequence>MGEQNFRLQTTSVANMVNVLDVSPNNVHVGAILYSQEVVAPVIPMTSNKAQAVQGIQAWQYPDTETRTDLAIEEAIEMFQRDGRGGNVPQILIIATDGASTIPARTLAAANEAKRRGIQIYVVGVSGVRNEIDMNEMRAVASSPDMALVTPDFRTLENTLNNAAEQICVSLECGRAQIDMVFMLDTSATIGAAGFQQLKEFIIEFLFFAHIHVGNIRVGLMTFSDSPMMQFNMLTYIGNEQGLNQAIRSIPYRGRGTNMAAAFQFVREQMYTVANGDRQAAPDVVIMVSGSMANINQAQTIPQAEAARAAGIHVYGLGVGLSNTRDLDGVTSKPLQQNRFTVASMEQLQSVIQPIYTNFNRFCSNPPPVPACAMGQTDLWYVVDLSMTAERLSRFDFTNDFARLKNGLIQQINVVQDPSVANPGVRMGLVTFSDQAQRVVSTSDQASVSRTAQAVNAIPGFIRVGGSNIVQALQQITVPPQQSRWNSYVAMVTPQSAFTNLQAVQSELSRLRNLGYTIVFFTVRDGSAISPGQIGMLGSGPQYFYFLQDYLQLEAATKNFTRDTLCAPPPPFRPPPTTRPPPPPMRGNGLCARSRYQMDGMDVVAHPSDCDKYIQCYFNQNRNLDLAIVRSCPMGLYWLQSRRQCVPPREAGCLTDKCLEDCGAYKAKGACGAYWECNGRRSEFKCCRPMFSFKKGKGCVFDPTCQEECGPKNWCGLCMKRPNYAMPYGYDVMRMPAAGNQGNQAFPAARQAASQWTPRHCDYSYFDVVTCGCTKDINSVCPADRSFDFRDNALMQRLRAGPVNGLRVKDMPPTASGLTIGPTSELHVDVNKRERGSPFSIIFRFSQGQPFSPYGQVLLTSGMNCGEKRGLVVNADDRFITAQAYSKDGQKVMVSVPYQGIALNEQKQLTISYAKKMLTLSVMGRNHQYTAQSKAPVDICISCGIDIGAALNKQSIASGQVQAIAVYSCEVQSM</sequence>
<evidence type="ECO:0000259" key="3">
    <source>
        <dbReference type="PROSITE" id="PS50940"/>
    </source>
</evidence>
<dbReference type="GO" id="GO:0005576">
    <property type="term" value="C:extracellular region"/>
    <property type="evidence" value="ECO:0007669"/>
    <property type="project" value="InterPro"/>
</dbReference>
<evidence type="ECO:0000256" key="1">
    <source>
        <dbReference type="SAM" id="MobiDB-lite"/>
    </source>
</evidence>
<dbReference type="InterPro" id="IPR050525">
    <property type="entry name" value="ECM_Assembly_Org"/>
</dbReference>
<dbReference type="CDD" id="cd00198">
    <property type="entry name" value="vWFA"/>
    <property type="match status" value="1"/>
</dbReference>
<dbReference type="Pfam" id="PF01607">
    <property type="entry name" value="CBM_14"/>
    <property type="match status" value="1"/>
</dbReference>
<name>A0AAE0Z350_9GAST</name>
<feature type="domain" description="VWFA" evidence="2">
    <location>
        <begin position="378"/>
        <end position="565"/>
    </location>
</feature>
<feature type="compositionally biased region" description="Pro residues" evidence="1">
    <location>
        <begin position="567"/>
        <end position="585"/>
    </location>
</feature>
<dbReference type="Gene3D" id="3.40.50.410">
    <property type="entry name" value="von Willebrand factor, type A domain"/>
    <property type="match status" value="3"/>
</dbReference>
<feature type="domain" description="VWFA" evidence="2">
    <location>
        <begin position="179"/>
        <end position="355"/>
    </location>
</feature>
<dbReference type="PROSITE" id="PS50234">
    <property type="entry name" value="VWFA"/>
    <property type="match status" value="3"/>
</dbReference>
<keyword evidence="5" id="KW-1185">Reference proteome</keyword>
<feature type="domain" description="Chitin-binding type-2" evidence="3">
    <location>
        <begin position="588"/>
        <end position="655"/>
    </location>
</feature>
<dbReference type="InterPro" id="IPR002035">
    <property type="entry name" value="VWF_A"/>
</dbReference>
<feature type="region of interest" description="Disordered" evidence="1">
    <location>
        <begin position="564"/>
        <end position="586"/>
    </location>
</feature>
<dbReference type="Gene3D" id="2.170.140.10">
    <property type="entry name" value="Chitin binding domain"/>
    <property type="match status" value="1"/>
</dbReference>
<evidence type="ECO:0000313" key="4">
    <source>
        <dbReference type="EMBL" id="KAK3761913.1"/>
    </source>
</evidence>
<dbReference type="SUPFAM" id="SSF53300">
    <property type="entry name" value="vWA-like"/>
    <property type="match status" value="3"/>
</dbReference>
<reference evidence="4" key="1">
    <citation type="journal article" date="2023" name="G3 (Bethesda)">
        <title>A reference genome for the long-term kleptoplast-retaining sea slug Elysia crispata morphotype clarki.</title>
        <authorList>
            <person name="Eastman K.E."/>
            <person name="Pendleton A.L."/>
            <person name="Shaikh M.A."/>
            <person name="Suttiyut T."/>
            <person name="Ogas R."/>
            <person name="Tomko P."/>
            <person name="Gavelis G."/>
            <person name="Widhalm J.R."/>
            <person name="Wisecaver J.H."/>
        </authorList>
    </citation>
    <scope>NUCLEOTIDE SEQUENCE</scope>
    <source>
        <strain evidence="4">ECLA1</strain>
    </source>
</reference>
<dbReference type="InterPro" id="IPR002557">
    <property type="entry name" value="Chitin-bd_dom"/>
</dbReference>
<dbReference type="PANTHER" id="PTHR24020:SF20">
    <property type="entry name" value="PH DOMAIN-CONTAINING PROTEIN"/>
    <property type="match status" value="1"/>
</dbReference>
<dbReference type="GO" id="GO:0008061">
    <property type="term" value="F:chitin binding"/>
    <property type="evidence" value="ECO:0007669"/>
    <property type="project" value="InterPro"/>
</dbReference>
<evidence type="ECO:0000259" key="2">
    <source>
        <dbReference type="PROSITE" id="PS50234"/>
    </source>
</evidence>
<feature type="domain" description="VWFA" evidence="2">
    <location>
        <begin position="1"/>
        <end position="167"/>
    </location>
</feature>
<proteinExistence type="predicted"/>
<comment type="caution">
    <text evidence="4">The sequence shown here is derived from an EMBL/GenBank/DDBJ whole genome shotgun (WGS) entry which is preliminary data.</text>
</comment>
<dbReference type="CDD" id="cd01450">
    <property type="entry name" value="vWFA_subfamily_ECM"/>
    <property type="match status" value="1"/>
</dbReference>
<protein>
    <submittedName>
        <fullName evidence="4">Uncharacterized protein</fullName>
    </submittedName>
</protein>
<dbReference type="Proteomes" id="UP001283361">
    <property type="component" value="Unassembled WGS sequence"/>
</dbReference>
<dbReference type="Pfam" id="PF00092">
    <property type="entry name" value="VWA"/>
    <property type="match status" value="3"/>
</dbReference>
<dbReference type="InterPro" id="IPR036465">
    <property type="entry name" value="vWFA_dom_sf"/>
</dbReference>
<dbReference type="EMBL" id="JAWDGP010004804">
    <property type="protein sequence ID" value="KAK3761913.1"/>
    <property type="molecule type" value="Genomic_DNA"/>
</dbReference>
<dbReference type="SMART" id="SM00327">
    <property type="entry name" value="VWA"/>
    <property type="match status" value="3"/>
</dbReference>
<dbReference type="InterPro" id="IPR036508">
    <property type="entry name" value="Chitin-bd_dom_sf"/>
</dbReference>
<gene>
    <name evidence="4" type="ORF">RRG08_023696</name>
</gene>